<organism evidence="3 4">
    <name type="scientific">Cnuella takakiae</name>
    <dbReference type="NCBI Taxonomy" id="1302690"/>
    <lineage>
        <taxon>Bacteria</taxon>
        <taxon>Pseudomonadati</taxon>
        <taxon>Bacteroidota</taxon>
        <taxon>Chitinophagia</taxon>
        <taxon>Chitinophagales</taxon>
        <taxon>Chitinophagaceae</taxon>
        <taxon>Cnuella</taxon>
    </lineage>
</organism>
<feature type="domain" description="LysM" evidence="2">
    <location>
        <begin position="25"/>
        <end position="72"/>
    </location>
</feature>
<dbReference type="EMBL" id="FQUO01000016">
    <property type="protein sequence ID" value="SHG02955.1"/>
    <property type="molecule type" value="Genomic_DNA"/>
</dbReference>
<dbReference type="CDD" id="cd00118">
    <property type="entry name" value="LysM"/>
    <property type="match status" value="1"/>
</dbReference>
<dbReference type="PROSITE" id="PS51782">
    <property type="entry name" value="LYSM"/>
    <property type="match status" value="1"/>
</dbReference>
<proteinExistence type="predicted"/>
<sequence length="77" mass="8658">MNRDNNFVDPRYNEGAPDSSGHIMSSYVVEEKDTLPDIARKFNLTVEQLLAANQEHIPDASSLVQTGTRIMIPKIQE</sequence>
<keyword evidence="4" id="KW-1185">Reference proteome</keyword>
<dbReference type="SUPFAM" id="SSF54106">
    <property type="entry name" value="LysM domain"/>
    <property type="match status" value="1"/>
</dbReference>
<dbReference type="SMART" id="SM00257">
    <property type="entry name" value="LysM"/>
    <property type="match status" value="1"/>
</dbReference>
<dbReference type="AlphaFoldDB" id="A0A1M5GGT5"/>
<evidence type="ECO:0000259" key="2">
    <source>
        <dbReference type="PROSITE" id="PS51782"/>
    </source>
</evidence>
<protein>
    <submittedName>
        <fullName evidence="3">LysM domain-containing protein</fullName>
    </submittedName>
</protein>
<dbReference type="OrthoDB" id="2149800at2"/>
<name>A0A1M5GGT5_9BACT</name>
<dbReference type="Proteomes" id="UP000184368">
    <property type="component" value="Unassembled WGS sequence"/>
</dbReference>
<dbReference type="Pfam" id="PF01476">
    <property type="entry name" value="LysM"/>
    <property type="match status" value="1"/>
</dbReference>
<dbReference type="InterPro" id="IPR018392">
    <property type="entry name" value="LysM"/>
</dbReference>
<reference evidence="3 4" key="1">
    <citation type="submission" date="2016-11" db="EMBL/GenBank/DDBJ databases">
        <authorList>
            <person name="Jaros S."/>
            <person name="Januszkiewicz K."/>
            <person name="Wedrychowicz H."/>
        </authorList>
    </citation>
    <scope>NUCLEOTIDE SEQUENCE [LARGE SCALE GENOMIC DNA]</scope>
    <source>
        <strain evidence="3 4">DSM 26897</strain>
    </source>
</reference>
<dbReference type="Gene3D" id="3.10.350.10">
    <property type="entry name" value="LysM domain"/>
    <property type="match status" value="1"/>
</dbReference>
<dbReference type="STRING" id="1302690.BUE76_11335"/>
<evidence type="ECO:0000313" key="4">
    <source>
        <dbReference type="Proteomes" id="UP000184368"/>
    </source>
</evidence>
<evidence type="ECO:0000313" key="3">
    <source>
        <dbReference type="EMBL" id="SHG02955.1"/>
    </source>
</evidence>
<gene>
    <name evidence="3" type="ORF">SAMN05444008_11674</name>
</gene>
<feature type="region of interest" description="Disordered" evidence="1">
    <location>
        <begin position="1"/>
        <end position="22"/>
    </location>
</feature>
<evidence type="ECO:0000256" key="1">
    <source>
        <dbReference type="SAM" id="MobiDB-lite"/>
    </source>
</evidence>
<dbReference type="InterPro" id="IPR036779">
    <property type="entry name" value="LysM_dom_sf"/>
</dbReference>
<accession>A0A1M5GGT5</accession>
<dbReference type="RefSeq" id="WP_073046334.1">
    <property type="nucleotide sequence ID" value="NZ_FQUO01000016.1"/>
</dbReference>